<evidence type="ECO:0000256" key="1">
    <source>
        <dbReference type="SAM" id="MobiDB-lite"/>
    </source>
</evidence>
<name>A0A7L6ATJ3_9GAMM</name>
<organism evidence="2 3">
    <name type="scientific">Candidatus Thiothrix singaporensis</name>
    <dbReference type="NCBI Taxonomy" id="2799669"/>
    <lineage>
        <taxon>Bacteria</taxon>
        <taxon>Pseudomonadati</taxon>
        <taxon>Pseudomonadota</taxon>
        <taxon>Gammaproteobacteria</taxon>
        <taxon>Thiotrichales</taxon>
        <taxon>Thiotrichaceae</taxon>
        <taxon>Thiothrix</taxon>
    </lineage>
</organism>
<protein>
    <submittedName>
        <fullName evidence="2">Uncharacterized protein</fullName>
    </submittedName>
</protein>
<reference evidence="2" key="1">
    <citation type="submission" date="2020-06" db="EMBL/GenBank/DDBJ databases">
        <title>Analysis procedures for assessing recovery of high quality, complete, closed genomes from Nanopore long read metagenome sequencing.</title>
        <authorList>
            <person name="Bessarab I."/>
            <person name="Arumugam K."/>
            <person name="Haryono M."/>
            <person name="Liu X."/>
            <person name="Roy S."/>
            <person name="Zuniga-Montanez R.E."/>
            <person name="Qiu G."/>
            <person name="Drautz-Moses D.I."/>
            <person name="Law Y.Y."/>
            <person name="Wuertz S."/>
            <person name="Lauro F.M."/>
            <person name="Huson D.H."/>
            <person name="Williams R.B."/>
        </authorList>
    </citation>
    <scope>NUCLEOTIDE SEQUENCE [LARGE SCALE GENOMIC DNA]</scope>
    <source>
        <strain evidence="2">SSD2</strain>
    </source>
</reference>
<dbReference type="Proteomes" id="UP000510621">
    <property type="component" value="Chromosome"/>
</dbReference>
<dbReference type="KEGG" id="this:HZT40_13585"/>
<feature type="region of interest" description="Disordered" evidence="1">
    <location>
        <begin position="81"/>
        <end position="103"/>
    </location>
</feature>
<sequence>MPPVRAEVEPRQLESREHQRNREKRLTLSKSMTVLIHFHRSSYHCFKHYYLYNREWLHSAFPGLVSYSRFVYHPDSPVRLPDGAAGDSDRDQPCRRHLHCGAP</sequence>
<gene>
    <name evidence="2" type="ORF">HZT40_13585</name>
</gene>
<accession>A0A7L6ATJ3</accession>
<evidence type="ECO:0000313" key="2">
    <source>
        <dbReference type="EMBL" id="QLQ32444.1"/>
    </source>
</evidence>
<dbReference type="EMBL" id="CP059265">
    <property type="protein sequence ID" value="QLQ32444.1"/>
    <property type="molecule type" value="Genomic_DNA"/>
</dbReference>
<feature type="region of interest" description="Disordered" evidence="1">
    <location>
        <begin position="1"/>
        <end position="25"/>
    </location>
</feature>
<proteinExistence type="predicted"/>
<keyword evidence="3" id="KW-1185">Reference proteome</keyword>
<evidence type="ECO:0000313" key="3">
    <source>
        <dbReference type="Proteomes" id="UP000510621"/>
    </source>
</evidence>
<dbReference type="AlphaFoldDB" id="A0A7L6ATJ3"/>